<dbReference type="PANTHER" id="PTHR36844">
    <property type="entry name" value="PROTEASE PRSW"/>
    <property type="match status" value="1"/>
</dbReference>
<dbReference type="PANTHER" id="PTHR36844:SF1">
    <property type="entry name" value="PROTEASE PRSW"/>
    <property type="match status" value="1"/>
</dbReference>
<protein>
    <submittedName>
        <fullName evidence="2">PrsW family intramembrane metalloprotease</fullName>
    </submittedName>
</protein>
<dbReference type="RefSeq" id="WP_211545635.1">
    <property type="nucleotide sequence ID" value="NZ_JAGTUF010000001.1"/>
</dbReference>
<feature type="transmembrane region" description="Helical" evidence="1">
    <location>
        <begin position="6"/>
        <end position="25"/>
    </location>
</feature>
<dbReference type="Pfam" id="PF13367">
    <property type="entry name" value="PrsW-protease"/>
    <property type="match status" value="1"/>
</dbReference>
<name>A0ABS5I8R8_9PROT</name>
<dbReference type="GO" id="GO:0008237">
    <property type="term" value="F:metallopeptidase activity"/>
    <property type="evidence" value="ECO:0007669"/>
    <property type="project" value="UniProtKB-KW"/>
</dbReference>
<gene>
    <name evidence="2" type="ORF">KEC16_00135</name>
</gene>
<evidence type="ECO:0000256" key="1">
    <source>
        <dbReference type="SAM" id="Phobius"/>
    </source>
</evidence>
<keyword evidence="1" id="KW-0812">Transmembrane</keyword>
<feature type="transmembrane region" description="Helical" evidence="1">
    <location>
        <begin position="70"/>
        <end position="90"/>
    </location>
</feature>
<dbReference type="Proteomes" id="UP000680714">
    <property type="component" value="Unassembled WGS sequence"/>
</dbReference>
<sequence length="218" mass="23544">MTPIIAGLVGVLAPMAFVLLLRQVFFVRGEPGGFGVFAAGAAAAFVALIAERYLWAWFDPVLPVGWAPVVRAFLLIGLVEELAKTALIYAQLFKRGLSWRRYAIAAAWIGAGFAGVENCLYILSHGVDVVYVRTFTATPFHVLNAVVAARLLWVGIAEGRNGLIVAALVLAVLLHGLYDYLIFIDQIGDGKFWFALTLTVAIALTLLSRPDEAARTSP</sequence>
<keyword evidence="2" id="KW-0378">Hydrolase</keyword>
<feature type="transmembrane region" description="Helical" evidence="1">
    <location>
        <begin position="190"/>
        <end position="207"/>
    </location>
</feature>
<feature type="transmembrane region" description="Helical" evidence="1">
    <location>
        <begin position="135"/>
        <end position="156"/>
    </location>
</feature>
<comment type="caution">
    <text evidence="2">The sequence shown here is derived from an EMBL/GenBank/DDBJ whole genome shotgun (WGS) entry which is preliminary data.</text>
</comment>
<keyword evidence="1" id="KW-0472">Membrane</keyword>
<feature type="transmembrane region" description="Helical" evidence="1">
    <location>
        <begin position="163"/>
        <end position="184"/>
    </location>
</feature>
<keyword evidence="2" id="KW-0645">Protease</keyword>
<keyword evidence="2" id="KW-0482">Metalloprotease</keyword>
<reference evidence="2 3" key="1">
    <citation type="submission" date="2021-04" db="EMBL/GenBank/DDBJ databases">
        <title>Magnetospirillum sulfuroxidans sp. nov., a facultative chemolithoautotrophic sulfur-oxidizing alphaproteobacterium isolated from freshwater sediment and proposals for Paramagetospirillum gen. nov., and Magnetospirillaceae fam. nov.</title>
        <authorList>
            <person name="Koziaeva V."/>
            <person name="Geelhoed J.S."/>
            <person name="Sorokin D.Y."/>
            <person name="Grouzdev D.S."/>
        </authorList>
    </citation>
    <scope>NUCLEOTIDE SEQUENCE [LARGE SCALE GENOMIC DNA]</scope>
    <source>
        <strain evidence="2 3">J10</strain>
    </source>
</reference>
<dbReference type="EMBL" id="JAGTUF010000001">
    <property type="protein sequence ID" value="MBR9970118.1"/>
    <property type="molecule type" value="Genomic_DNA"/>
</dbReference>
<feature type="transmembrane region" description="Helical" evidence="1">
    <location>
        <begin position="32"/>
        <end position="50"/>
    </location>
</feature>
<feature type="transmembrane region" description="Helical" evidence="1">
    <location>
        <begin position="102"/>
        <end position="123"/>
    </location>
</feature>
<keyword evidence="3" id="KW-1185">Reference proteome</keyword>
<evidence type="ECO:0000313" key="2">
    <source>
        <dbReference type="EMBL" id="MBR9970118.1"/>
    </source>
</evidence>
<evidence type="ECO:0000313" key="3">
    <source>
        <dbReference type="Proteomes" id="UP000680714"/>
    </source>
</evidence>
<proteinExistence type="predicted"/>
<keyword evidence="1" id="KW-1133">Transmembrane helix</keyword>
<organism evidence="2 3">
    <name type="scientific">Magnetospirillum sulfuroxidans</name>
    <dbReference type="NCBI Taxonomy" id="611300"/>
    <lineage>
        <taxon>Bacteria</taxon>
        <taxon>Pseudomonadati</taxon>
        <taxon>Pseudomonadota</taxon>
        <taxon>Alphaproteobacteria</taxon>
        <taxon>Rhodospirillales</taxon>
        <taxon>Rhodospirillaceae</taxon>
        <taxon>Magnetospirillum</taxon>
    </lineage>
</organism>
<dbReference type="InterPro" id="IPR026898">
    <property type="entry name" value="PrsW"/>
</dbReference>
<accession>A0ABS5I8R8</accession>